<gene>
    <name evidence="1" type="ORF">BHW43_00100</name>
</gene>
<evidence type="ECO:0000313" key="1">
    <source>
        <dbReference type="EMBL" id="OLA39336.1"/>
    </source>
</evidence>
<comment type="caution">
    <text evidence="1">The sequence shown here is derived from an EMBL/GenBank/DDBJ whole genome shotgun (WGS) entry which is preliminary data.</text>
</comment>
<dbReference type="RefSeq" id="WP_303679038.1">
    <property type="nucleotide sequence ID" value="NZ_DBGEAD010000033.1"/>
</dbReference>
<sequence>MYHPLIAQASNIKTQENPSYTKEDFLAFYPQFAEPLPEIVLDSFVELGQACVSEQRYGKMWRMAIGLFIAHMCTLYMQSAADPGAPAADILAAAQAAGVVTSESADGVSYSMDTSALSQDLAGWAAFRLTAFGVQFATLARFAGKGGMYVW</sequence>
<name>A0A1Q6RAI0_9FIRM</name>
<organism evidence="1 2">
    <name type="scientific">Phascolarctobacterium succinatutens</name>
    <dbReference type="NCBI Taxonomy" id="626940"/>
    <lineage>
        <taxon>Bacteria</taxon>
        <taxon>Bacillati</taxon>
        <taxon>Bacillota</taxon>
        <taxon>Negativicutes</taxon>
        <taxon>Acidaminococcales</taxon>
        <taxon>Acidaminococcaceae</taxon>
        <taxon>Phascolarctobacterium</taxon>
    </lineage>
</organism>
<dbReference type="Pfam" id="PF13262">
    <property type="entry name" value="DUF4054"/>
    <property type="match status" value="1"/>
</dbReference>
<dbReference type="STRING" id="626940.BHW43_00100"/>
<evidence type="ECO:0008006" key="3">
    <source>
        <dbReference type="Google" id="ProtNLM"/>
    </source>
</evidence>
<dbReference type="EMBL" id="MNTG01000001">
    <property type="protein sequence ID" value="OLA39336.1"/>
    <property type="molecule type" value="Genomic_DNA"/>
</dbReference>
<dbReference type="Proteomes" id="UP000186777">
    <property type="component" value="Unassembled WGS sequence"/>
</dbReference>
<proteinExistence type="predicted"/>
<dbReference type="AlphaFoldDB" id="A0A1Q6RAI0"/>
<dbReference type="InterPro" id="IPR025127">
    <property type="entry name" value="DUF4054"/>
</dbReference>
<evidence type="ECO:0000313" key="2">
    <source>
        <dbReference type="Proteomes" id="UP000186777"/>
    </source>
</evidence>
<accession>A0A1Q6RAI0</accession>
<reference evidence="1 2" key="1">
    <citation type="journal article" date="2016" name="Nat. Biotechnol.">
        <title>Measurement of bacterial replication rates in microbial communities.</title>
        <authorList>
            <person name="Brown C.T."/>
            <person name="Olm M.R."/>
            <person name="Thomas B.C."/>
            <person name="Banfield J.F."/>
        </authorList>
    </citation>
    <scope>NUCLEOTIDE SEQUENCE [LARGE SCALE GENOMIC DNA]</scope>
    <source>
        <strain evidence="1">46_33</strain>
    </source>
</reference>
<protein>
    <recommendedName>
        <fullName evidence="3">DUF4054 domain-containing protein</fullName>
    </recommendedName>
</protein>